<dbReference type="SUPFAM" id="SSF46785">
    <property type="entry name" value="Winged helix' DNA-binding domain"/>
    <property type="match status" value="1"/>
</dbReference>
<dbReference type="InterPro" id="IPR036388">
    <property type="entry name" value="WH-like_DNA-bd_sf"/>
</dbReference>
<organism evidence="2 3">
    <name type="scientific">Muricoccus vinaceus</name>
    <dbReference type="NCBI Taxonomy" id="424704"/>
    <lineage>
        <taxon>Bacteria</taxon>
        <taxon>Pseudomonadati</taxon>
        <taxon>Pseudomonadota</taxon>
        <taxon>Alphaproteobacteria</taxon>
        <taxon>Acetobacterales</taxon>
        <taxon>Roseomonadaceae</taxon>
        <taxon>Muricoccus</taxon>
    </lineage>
</organism>
<dbReference type="RefSeq" id="WP_377051374.1">
    <property type="nucleotide sequence ID" value="NZ_JBHLVZ010000036.1"/>
</dbReference>
<dbReference type="Pfam" id="PF00126">
    <property type="entry name" value="HTH_1"/>
    <property type="match status" value="1"/>
</dbReference>
<reference evidence="2 3" key="1">
    <citation type="submission" date="2024-09" db="EMBL/GenBank/DDBJ databases">
        <authorList>
            <person name="Sun Q."/>
            <person name="Mori K."/>
        </authorList>
    </citation>
    <scope>NUCLEOTIDE SEQUENCE [LARGE SCALE GENOMIC DNA]</scope>
    <source>
        <strain evidence="2 3">CCM 7468</strain>
    </source>
</reference>
<dbReference type="InterPro" id="IPR036390">
    <property type="entry name" value="WH_DNA-bd_sf"/>
</dbReference>
<keyword evidence="3" id="KW-1185">Reference proteome</keyword>
<evidence type="ECO:0000313" key="3">
    <source>
        <dbReference type="Proteomes" id="UP001589789"/>
    </source>
</evidence>
<accession>A0ABV6IST9</accession>
<dbReference type="Proteomes" id="UP001589789">
    <property type="component" value="Unassembled WGS sequence"/>
</dbReference>
<comment type="caution">
    <text evidence="2">The sequence shown here is derived from an EMBL/GenBank/DDBJ whole genome shotgun (WGS) entry which is preliminary data.</text>
</comment>
<sequence length="72" mass="7993">MHFDPTDLRLFLHVVEAGSITAGAARAGLSLASASTRVRGWRTRLGCRCWSRGGAGWSRRQQDERCCGMRGW</sequence>
<dbReference type="EMBL" id="JBHLVZ010000036">
    <property type="protein sequence ID" value="MFC0386679.1"/>
    <property type="molecule type" value="Genomic_DNA"/>
</dbReference>
<protein>
    <submittedName>
        <fullName evidence="2">LysR family transcriptional regulator</fullName>
    </submittedName>
</protein>
<evidence type="ECO:0000313" key="2">
    <source>
        <dbReference type="EMBL" id="MFC0386679.1"/>
    </source>
</evidence>
<proteinExistence type="predicted"/>
<name>A0ABV6IST9_9PROT</name>
<dbReference type="InterPro" id="IPR000847">
    <property type="entry name" value="LysR_HTH_N"/>
</dbReference>
<gene>
    <name evidence="2" type="ORF">ACFFIC_14150</name>
</gene>
<dbReference type="PROSITE" id="PS50931">
    <property type="entry name" value="HTH_LYSR"/>
    <property type="match status" value="1"/>
</dbReference>
<feature type="domain" description="HTH lysR-type" evidence="1">
    <location>
        <begin position="3"/>
        <end position="48"/>
    </location>
</feature>
<dbReference type="Gene3D" id="1.10.10.10">
    <property type="entry name" value="Winged helix-like DNA-binding domain superfamily/Winged helix DNA-binding domain"/>
    <property type="match status" value="1"/>
</dbReference>
<evidence type="ECO:0000259" key="1">
    <source>
        <dbReference type="PROSITE" id="PS50931"/>
    </source>
</evidence>